<dbReference type="InterPro" id="IPR036390">
    <property type="entry name" value="WH_DNA-bd_sf"/>
</dbReference>
<keyword evidence="3" id="KW-0159">Chromosome partition</keyword>
<proteinExistence type="predicted"/>
<name>A0A2V3U580_9HYPH</name>
<dbReference type="InterPro" id="IPR036388">
    <property type="entry name" value="WH-like_DNA-bd_sf"/>
</dbReference>
<dbReference type="Proteomes" id="UP000248021">
    <property type="component" value="Unassembled WGS sequence"/>
</dbReference>
<evidence type="ECO:0000313" key="7">
    <source>
        <dbReference type="Proteomes" id="UP000248021"/>
    </source>
</evidence>
<evidence type="ECO:0000256" key="4">
    <source>
        <dbReference type="ARBA" id="ARBA00023306"/>
    </source>
</evidence>
<dbReference type="NCBIfam" id="TIGR00281">
    <property type="entry name" value="SMC-Scp complex subunit ScpB"/>
    <property type="match status" value="1"/>
</dbReference>
<keyword evidence="1" id="KW-0963">Cytoplasm</keyword>
<feature type="compositionally biased region" description="Acidic residues" evidence="5">
    <location>
        <begin position="208"/>
        <end position="218"/>
    </location>
</feature>
<evidence type="ECO:0000256" key="5">
    <source>
        <dbReference type="SAM" id="MobiDB-lite"/>
    </source>
</evidence>
<dbReference type="OrthoDB" id="9806226at2"/>
<dbReference type="EMBL" id="QJJK01000006">
    <property type="protein sequence ID" value="PXW58121.1"/>
    <property type="molecule type" value="Genomic_DNA"/>
</dbReference>
<accession>A0A2V3U580</accession>
<dbReference type="GO" id="GO:0051304">
    <property type="term" value="P:chromosome separation"/>
    <property type="evidence" value="ECO:0007669"/>
    <property type="project" value="InterPro"/>
</dbReference>
<dbReference type="InterPro" id="IPR005234">
    <property type="entry name" value="ScpB_csome_segregation"/>
</dbReference>
<dbReference type="SUPFAM" id="SSF46785">
    <property type="entry name" value="Winged helix' DNA-binding domain"/>
    <property type="match status" value="2"/>
</dbReference>
<dbReference type="RefSeq" id="WP_110375419.1">
    <property type="nucleotide sequence ID" value="NZ_JAHBRY010000001.1"/>
</dbReference>
<dbReference type="Pfam" id="PF04079">
    <property type="entry name" value="SMC_ScpB"/>
    <property type="match status" value="1"/>
</dbReference>
<dbReference type="PANTHER" id="PTHR34298:SF2">
    <property type="entry name" value="SEGREGATION AND CONDENSATION PROTEIN B"/>
    <property type="match status" value="1"/>
</dbReference>
<keyword evidence="4" id="KW-0131">Cell cycle</keyword>
<dbReference type="AlphaFoldDB" id="A0A2V3U580"/>
<feature type="region of interest" description="Disordered" evidence="5">
    <location>
        <begin position="197"/>
        <end position="219"/>
    </location>
</feature>
<evidence type="ECO:0000256" key="3">
    <source>
        <dbReference type="ARBA" id="ARBA00022829"/>
    </source>
</evidence>
<sequence>MTAEIEAIRGDDEEAFLFAQALRAAEAVLFASREPVSEQALAGRLPPSTDVPAVLARLQAAYSGRGVNLVRVAGLWVFRTAPDLAASLAREVEEPRKLSRAALETLAIIAYHQPVTRAEIEDIRGVATSRGTLDTLLESSWIRLRGRRRTPGRPVTYGTTAAFLAHFGLDAIDDLPGLDELKGAGFIDGRVPSAFSVPLPSDSPALTGDEDPLEDGPLEDNLFERLGEEVGERFGEGGEPDEDAP</sequence>
<keyword evidence="2" id="KW-0132">Cell division</keyword>
<evidence type="ECO:0000256" key="2">
    <source>
        <dbReference type="ARBA" id="ARBA00022618"/>
    </source>
</evidence>
<evidence type="ECO:0000313" key="6">
    <source>
        <dbReference type="EMBL" id="PXW58121.1"/>
    </source>
</evidence>
<evidence type="ECO:0000256" key="1">
    <source>
        <dbReference type="ARBA" id="ARBA00022490"/>
    </source>
</evidence>
<comment type="caution">
    <text evidence="6">The sequence shown here is derived from an EMBL/GenBank/DDBJ whole genome shotgun (WGS) entry which is preliminary data.</text>
</comment>
<dbReference type="PANTHER" id="PTHR34298">
    <property type="entry name" value="SEGREGATION AND CONDENSATION PROTEIN B"/>
    <property type="match status" value="1"/>
</dbReference>
<reference evidence="6 7" key="1">
    <citation type="submission" date="2018-05" db="EMBL/GenBank/DDBJ databases">
        <title>Genomic Encyclopedia of Type Strains, Phase IV (KMG-IV): sequencing the most valuable type-strain genomes for metagenomic binning, comparative biology and taxonomic classification.</title>
        <authorList>
            <person name="Goeker M."/>
        </authorList>
    </citation>
    <scope>NUCLEOTIDE SEQUENCE [LARGE SCALE GENOMIC DNA]</scope>
    <source>
        <strain evidence="6 7">DSM 6462</strain>
    </source>
</reference>
<organism evidence="6 7">
    <name type="scientific">Chelatococcus asaccharovorans</name>
    <dbReference type="NCBI Taxonomy" id="28210"/>
    <lineage>
        <taxon>Bacteria</taxon>
        <taxon>Pseudomonadati</taxon>
        <taxon>Pseudomonadota</taxon>
        <taxon>Alphaproteobacteria</taxon>
        <taxon>Hyphomicrobiales</taxon>
        <taxon>Chelatococcaceae</taxon>
        <taxon>Chelatococcus</taxon>
    </lineage>
</organism>
<keyword evidence="7" id="KW-1185">Reference proteome</keyword>
<dbReference type="Gene3D" id="1.10.10.10">
    <property type="entry name" value="Winged helix-like DNA-binding domain superfamily/Winged helix DNA-binding domain"/>
    <property type="match status" value="2"/>
</dbReference>
<protein>
    <submittedName>
        <fullName evidence="6">Condensin subunit ScpB</fullName>
    </submittedName>
</protein>
<gene>
    <name evidence="6" type="ORF">C7450_106297</name>
</gene>
<dbReference type="GO" id="GO:0051301">
    <property type="term" value="P:cell division"/>
    <property type="evidence" value="ECO:0007669"/>
    <property type="project" value="UniProtKB-KW"/>
</dbReference>